<evidence type="ECO:0000313" key="3">
    <source>
        <dbReference type="Proteomes" id="UP000230842"/>
    </source>
</evidence>
<name>A0A0B2B1T7_9ACTN</name>
<evidence type="ECO:0000256" key="1">
    <source>
        <dbReference type="SAM" id="MobiDB-lite"/>
    </source>
</evidence>
<dbReference type="Proteomes" id="UP000230842">
    <property type="component" value="Unassembled WGS sequence"/>
</dbReference>
<evidence type="ECO:0000313" key="2">
    <source>
        <dbReference type="EMBL" id="PJJ57626.1"/>
    </source>
</evidence>
<proteinExistence type="predicted"/>
<comment type="caution">
    <text evidence="2">The sequence shown here is derived from an EMBL/GenBank/DDBJ whole genome shotgun (WGS) entry which is preliminary data.</text>
</comment>
<keyword evidence="3" id="KW-1185">Reference proteome</keyword>
<reference evidence="2 3" key="1">
    <citation type="submission" date="2017-11" db="EMBL/GenBank/DDBJ databases">
        <title>Genomic Encyclopedia of Archaeal and Bacterial Type Strains, Phase II (KMG-II): From Individual Species to Whole Genera.</title>
        <authorList>
            <person name="Goeker M."/>
        </authorList>
    </citation>
    <scope>NUCLEOTIDE SEQUENCE [LARGE SCALE GENOMIC DNA]</scope>
    <source>
        <strain evidence="2 3">DSM 27763</strain>
    </source>
</reference>
<sequence length="222" mass="23479">MRGVESAAGGPSDPADPRPEVEVRPDVAVWLTGPGGGWSAEERASWVSEAQYAVASDFELEAEPNGVALREYLLALLTSFSQWDTHADLTFLRLRTIADAPVPVGLELYAAQDAADIAHDLGIAPPSNDPAAWLVDLHGAVSPDESAGEVSRERVTDAPGWERIVSWVAEPEVTSRVRYVRRFAGSDVVAVLRCGGLDPAATIEALPDLDDLAAAVVVGGES</sequence>
<organism evidence="2 3">
    <name type="scientific">Mumia flava</name>
    <dbReference type="NCBI Taxonomy" id="1348852"/>
    <lineage>
        <taxon>Bacteria</taxon>
        <taxon>Bacillati</taxon>
        <taxon>Actinomycetota</taxon>
        <taxon>Actinomycetes</taxon>
        <taxon>Propionibacteriales</taxon>
        <taxon>Nocardioidaceae</taxon>
        <taxon>Mumia</taxon>
    </lineage>
</organism>
<dbReference type="EMBL" id="PGEZ01000001">
    <property type="protein sequence ID" value="PJJ57626.1"/>
    <property type="molecule type" value="Genomic_DNA"/>
</dbReference>
<dbReference type="AlphaFoldDB" id="A0A0B2B1T7"/>
<accession>A0A0B2B1T7</accession>
<feature type="region of interest" description="Disordered" evidence="1">
    <location>
        <begin position="1"/>
        <end position="22"/>
    </location>
</feature>
<gene>
    <name evidence="2" type="ORF">CLV56_1862</name>
</gene>
<protein>
    <submittedName>
        <fullName evidence="2">Uncharacterized protein</fullName>
    </submittedName>
</protein>